<dbReference type="OrthoDB" id="9803968at2"/>
<dbReference type="RefSeq" id="WP_083371389.1">
    <property type="nucleotide sequence ID" value="NZ_LT629776.1"/>
</dbReference>
<evidence type="ECO:0000313" key="8">
    <source>
        <dbReference type="Proteomes" id="UP000185663"/>
    </source>
</evidence>
<keyword evidence="8" id="KW-1185">Reference proteome</keyword>
<accession>A0A1H1N0E3</accession>
<name>A0A1H1N0E3_9CELL</name>
<comment type="similarity">
    <text evidence="1">Belongs to the ATP-dependent AMP-binding enzyme family.</text>
</comment>
<evidence type="ECO:0000256" key="5">
    <source>
        <dbReference type="ARBA" id="ARBA00032875"/>
    </source>
</evidence>
<sequence length="617" mass="64943">MREESRPARASYDDHRNATDLLMQRVRVAPEQVAFEVRRTADDGAWHEVTAHEFHDEVVALAKGLVAAGVEPGDSVTIMAPTRYEWALADMAAWFAGAVVVPVYETSAPAQVAAIVSDARVRLGIGGSAEHVDLLTEALDASDHPTLGVWSMDVPTGRSGPPDLTALVRDGTRISDDVLEERRLHADLDAVATIVYTSGTTGAPRGAELTHRNLVGKVLNVAAGYQEVVYEGGSTIIFLPLAHVLARGLQLVCLANGMRIAHLSDPRDVVPTLAVLRPTFLVVVPRVLQKIRGAAAGAAEAKHLGAVWSAAQRTAVERGRAEERGEKPSAWLAARHRVFDAVFFRRLRALMGGRIDYLLSGAAPLDADLALFFRGIGVPVLEGYGLTETTAPLTGNLPSDSRAGSVGVPLPGSTVRISDEGEVLARGTGVFAGYRNPADNADAFVDGFFRTGDLGSLDDDGRLTLHGRLKDVIVTSGGKSVVPAAWEASIENHPLVAHAVAVGEGKPFLAGVVVLDPEALEAWGDRDGVGPAPEVPAPGEVVEVHDDGLRATVQRAVDAANAQVSRSGQIRRFAVVVTDLSIPGGMVTPTMKLKRSAFATAAATVVDGLFAGSAATS</sequence>
<dbReference type="PROSITE" id="PS00455">
    <property type="entry name" value="AMP_BINDING"/>
    <property type="match status" value="1"/>
</dbReference>
<dbReference type="SUPFAM" id="SSF56801">
    <property type="entry name" value="Acetyl-CoA synthetase-like"/>
    <property type="match status" value="1"/>
</dbReference>
<dbReference type="PANTHER" id="PTHR43272">
    <property type="entry name" value="LONG-CHAIN-FATTY-ACID--COA LIGASE"/>
    <property type="match status" value="1"/>
</dbReference>
<dbReference type="GO" id="GO:0004467">
    <property type="term" value="F:long-chain fatty acid-CoA ligase activity"/>
    <property type="evidence" value="ECO:0007669"/>
    <property type="project" value="TreeGrafter"/>
</dbReference>
<protein>
    <recommendedName>
        <fullName evidence="5">Acyl-CoA synthetase</fullName>
    </recommendedName>
</protein>
<dbReference type="InterPro" id="IPR042099">
    <property type="entry name" value="ANL_N_sf"/>
</dbReference>
<organism evidence="7 8">
    <name type="scientific">Paraoerskovia marina</name>
    <dbReference type="NCBI Taxonomy" id="545619"/>
    <lineage>
        <taxon>Bacteria</taxon>
        <taxon>Bacillati</taxon>
        <taxon>Actinomycetota</taxon>
        <taxon>Actinomycetes</taxon>
        <taxon>Micrococcales</taxon>
        <taxon>Cellulomonadaceae</taxon>
        <taxon>Paraoerskovia</taxon>
    </lineage>
</organism>
<keyword evidence="4" id="KW-0443">Lipid metabolism</keyword>
<dbReference type="eggNOG" id="COG1022">
    <property type="taxonomic scope" value="Bacteria"/>
</dbReference>
<dbReference type="GO" id="GO:0016020">
    <property type="term" value="C:membrane"/>
    <property type="evidence" value="ECO:0007669"/>
    <property type="project" value="TreeGrafter"/>
</dbReference>
<reference evidence="7 8" key="1">
    <citation type="submission" date="2016-10" db="EMBL/GenBank/DDBJ databases">
        <authorList>
            <person name="de Groot N.N."/>
        </authorList>
    </citation>
    <scope>NUCLEOTIDE SEQUENCE [LARGE SCALE GENOMIC DNA]</scope>
    <source>
        <strain evidence="7 8">DSM 22126</strain>
    </source>
</reference>
<dbReference type="EMBL" id="LT629776">
    <property type="protein sequence ID" value="SDR92432.1"/>
    <property type="molecule type" value="Genomic_DNA"/>
</dbReference>
<dbReference type="STRING" id="545619.SAMN04489860_0396"/>
<dbReference type="Proteomes" id="UP000185663">
    <property type="component" value="Chromosome I"/>
</dbReference>
<gene>
    <name evidence="7" type="ORF">SAMN04489860_0396</name>
</gene>
<evidence type="ECO:0000313" key="7">
    <source>
        <dbReference type="EMBL" id="SDR92432.1"/>
    </source>
</evidence>
<evidence type="ECO:0000256" key="4">
    <source>
        <dbReference type="ARBA" id="ARBA00023098"/>
    </source>
</evidence>
<dbReference type="InterPro" id="IPR020845">
    <property type="entry name" value="AMP-binding_CS"/>
</dbReference>
<dbReference type="PANTHER" id="PTHR43272:SF32">
    <property type="entry name" value="AMP-DEPENDENT SYNTHETASE_LIGASE DOMAIN-CONTAINING PROTEIN"/>
    <property type="match status" value="1"/>
</dbReference>
<keyword evidence="3" id="KW-0276">Fatty acid metabolism</keyword>
<dbReference type="Pfam" id="PF00501">
    <property type="entry name" value="AMP-binding"/>
    <property type="match status" value="1"/>
</dbReference>
<dbReference type="AlphaFoldDB" id="A0A1H1N0E3"/>
<dbReference type="Pfam" id="PF23562">
    <property type="entry name" value="AMP-binding_C_3"/>
    <property type="match status" value="1"/>
</dbReference>
<evidence type="ECO:0000256" key="1">
    <source>
        <dbReference type="ARBA" id="ARBA00006432"/>
    </source>
</evidence>
<dbReference type="Gene3D" id="3.40.50.12780">
    <property type="entry name" value="N-terminal domain of ligase-like"/>
    <property type="match status" value="1"/>
</dbReference>
<dbReference type="InterPro" id="IPR000873">
    <property type="entry name" value="AMP-dep_synth/lig_dom"/>
</dbReference>
<evidence type="ECO:0000256" key="3">
    <source>
        <dbReference type="ARBA" id="ARBA00022832"/>
    </source>
</evidence>
<evidence type="ECO:0000256" key="2">
    <source>
        <dbReference type="ARBA" id="ARBA00022598"/>
    </source>
</evidence>
<evidence type="ECO:0000259" key="6">
    <source>
        <dbReference type="Pfam" id="PF00501"/>
    </source>
</evidence>
<feature type="domain" description="AMP-dependent synthetase/ligase" evidence="6">
    <location>
        <begin position="26"/>
        <end position="434"/>
    </location>
</feature>
<keyword evidence="2" id="KW-0436">Ligase</keyword>
<proteinExistence type="inferred from homology"/>
<dbReference type="CDD" id="cd05907">
    <property type="entry name" value="VL_LC_FACS_like"/>
    <property type="match status" value="1"/>
</dbReference>